<dbReference type="AlphaFoldDB" id="E7FN98"/>
<dbReference type="EMBL" id="ACGS02000022">
    <property type="protein sequence ID" value="EFZ35497.1"/>
    <property type="molecule type" value="Genomic_DNA"/>
</dbReference>
<sequence length="68" mass="7744">MPVKAAPRLRAKHRFLGFARKKPLPGYGQNGDFWDLPVKAAPRLRVKHRFLGFARKKPLPGYGQNGDF</sequence>
<proteinExistence type="predicted"/>
<dbReference type="HOGENOM" id="CLU_2788735_0_0_9"/>
<gene>
    <name evidence="1" type="ORF">HMPREF0542_10375</name>
</gene>
<organism evidence="1 2">
    <name type="scientific">Ligilactobacillus ruminis ATCC 25644</name>
    <dbReference type="NCBI Taxonomy" id="525362"/>
    <lineage>
        <taxon>Bacteria</taxon>
        <taxon>Bacillati</taxon>
        <taxon>Bacillota</taxon>
        <taxon>Bacilli</taxon>
        <taxon>Lactobacillales</taxon>
        <taxon>Lactobacillaceae</taxon>
        <taxon>Ligilactobacillus</taxon>
    </lineage>
</organism>
<dbReference type="Proteomes" id="UP000004099">
    <property type="component" value="Unassembled WGS sequence"/>
</dbReference>
<accession>E7FN98</accession>
<evidence type="ECO:0000313" key="2">
    <source>
        <dbReference type="Proteomes" id="UP000004099"/>
    </source>
</evidence>
<name>E7FN98_9LACO</name>
<protein>
    <submittedName>
        <fullName evidence="1">Uncharacterized protein</fullName>
    </submittedName>
</protein>
<reference evidence="1 2" key="1">
    <citation type="submission" date="2011-01" db="EMBL/GenBank/DDBJ databases">
        <authorList>
            <person name="Muzny D."/>
            <person name="Qin X."/>
            <person name="Buhay C."/>
            <person name="Dugan-Rocha S."/>
            <person name="Ding Y."/>
            <person name="Chen G."/>
            <person name="Hawes A."/>
            <person name="Holder M."/>
            <person name="Jhangiani S."/>
            <person name="Johnson A."/>
            <person name="Khan Z."/>
            <person name="Li Z."/>
            <person name="Liu W."/>
            <person name="Liu X."/>
            <person name="Perez L."/>
            <person name="Shen H."/>
            <person name="Wang Q."/>
            <person name="Watt J."/>
            <person name="Xi L."/>
            <person name="Xin Y."/>
            <person name="Zhou J."/>
            <person name="Deng J."/>
            <person name="Jiang H."/>
            <person name="Liu Y."/>
            <person name="Qu J."/>
            <person name="Song X.-Z."/>
            <person name="Zhang L."/>
            <person name="Villasana D."/>
            <person name="Johnson A."/>
            <person name="Liu J."/>
            <person name="Liyanage D."/>
            <person name="Lorensuhewa L."/>
            <person name="Robinson T."/>
            <person name="Song A."/>
            <person name="Song B.-B."/>
            <person name="Dinh H."/>
            <person name="Thornton R."/>
            <person name="Coyle M."/>
            <person name="Francisco L."/>
            <person name="Jackson L."/>
            <person name="Javaid M."/>
            <person name="Korchina V."/>
            <person name="Kovar C."/>
            <person name="Mata R."/>
            <person name="Mathew T."/>
            <person name="Ngo R."/>
            <person name="Nguyen L."/>
            <person name="Nguyen N."/>
            <person name="Okwuonu G."/>
            <person name="Ongeri F."/>
            <person name="Pham C."/>
            <person name="Simmons D."/>
            <person name="Wilczek-Boney K."/>
            <person name="Hale W."/>
            <person name="Jakkamsetti A."/>
            <person name="Pham P."/>
            <person name="Ruth R."/>
            <person name="San Lucas F."/>
            <person name="Warren J."/>
            <person name="Zhang J."/>
            <person name="Zhao Z."/>
            <person name="Zhou C."/>
            <person name="Zhu D."/>
            <person name="Lee S."/>
            <person name="Bess C."/>
            <person name="Blankenburg K."/>
            <person name="Forbes L."/>
            <person name="Fu Q."/>
            <person name="Gubbala S."/>
            <person name="Hirani K."/>
            <person name="Jayaseelan J.C."/>
            <person name="Lara F."/>
            <person name="Munidasa M."/>
            <person name="Palculict T."/>
            <person name="Patil S."/>
            <person name="Pu L.-L."/>
            <person name="Saada N."/>
            <person name="Tang L."/>
            <person name="Weissenberger G."/>
            <person name="Zhu Y."/>
            <person name="Hemphill L."/>
            <person name="Shang Y."/>
            <person name="Youmans B."/>
            <person name="Ayvaz T."/>
            <person name="Ross M."/>
            <person name="Santibanez J."/>
            <person name="Aqrawi P."/>
            <person name="Gross S."/>
            <person name="Joshi V."/>
            <person name="Fowler G."/>
            <person name="Nazareth L."/>
            <person name="Reid J."/>
            <person name="Worley K."/>
            <person name="Petrosino J."/>
            <person name="Highlander S."/>
            <person name="Gibbs R."/>
        </authorList>
    </citation>
    <scope>NUCLEOTIDE SEQUENCE [LARGE SCALE GENOMIC DNA]</scope>
    <source>
        <strain evidence="1 2">ATCC 25644</strain>
    </source>
</reference>
<evidence type="ECO:0000313" key="1">
    <source>
        <dbReference type="EMBL" id="EFZ35497.1"/>
    </source>
</evidence>
<comment type="caution">
    <text evidence="1">The sequence shown here is derived from an EMBL/GenBank/DDBJ whole genome shotgun (WGS) entry which is preliminary data.</text>
</comment>